<keyword evidence="6" id="KW-0862">Zinc</keyword>
<name>A0A6P6DDW4_OCTDE</name>
<evidence type="ECO:0000256" key="3">
    <source>
        <dbReference type="ARBA" id="ARBA00022723"/>
    </source>
</evidence>
<evidence type="ECO:0000256" key="9">
    <source>
        <dbReference type="ARBA" id="ARBA00023163"/>
    </source>
</evidence>
<accession>A0A6P6DDW4</accession>
<dbReference type="PROSITE" id="PS50805">
    <property type="entry name" value="KRAB"/>
    <property type="match status" value="1"/>
</dbReference>
<dbReference type="CDD" id="cd07765">
    <property type="entry name" value="KRAB_A-box"/>
    <property type="match status" value="1"/>
</dbReference>
<evidence type="ECO:0000256" key="5">
    <source>
        <dbReference type="ARBA" id="ARBA00022771"/>
    </source>
</evidence>
<dbReference type="Pfam" id="PF00096">
    <property type="entry name" value="zf-C2H2"/>
    <property type="match status" value="1"/>
</dbReference>
<organism evidence="14 15">
    <name type="scientific">Octodon degus</name>
    <name type="common">Degu</name>
    <name type="synonym">Sciurus degus</name>
    <dbReference type="NCBI Taxonomy" id="10160"/>
    <lineage>
        <taxon>Eukaryota</taxon>
        <taxon>Metazoa</taxon>
        <taxon>Chordata</taxon>
        <taxon>Craniata</taxon>
        <taxon>Vertebrata</taxon>
        <taxon>Euteleostomi</taxon>
        <taxon>Mammalia</taxon>
        <taxon>Eutheria</taxon>
        <taxon>Euarchontoglires</taxon>
        <taxon>Glires</taxon>
        <taxon>Rodentia</taxon>
        <taxon>Hystricomorpha</taxon>
        <taxon>Octodontidae</taxon>
        <taxon>Octodon</taxon>
    </lineage>
</organism>
<feature type="domain" description="C2H2-type" evidence="12">
    <location>
        <begin position="243"/>
        <end position="270"/>
    </location>
</feature>
<keyword evidence="14" id="KW-1185">Reference proteome</keyword>
<evidence type="ECO:0000256" key="11">
    <source>
        <dbReference type="PROSITE-ProRule" id="PRU00042"/>
    </source>
</evidence>
<proteinExistence type="inferred from homology"/>
<dbReference type="GeneID" id="101570492"/>
<dbReference type="InParanoid" id="A0A6P6DDW4"/>
<dbReference type="OrthoDB" id="9749989at2759"/>
<evidence type="ECO:0000256" key="1">
    <source>
        <dbReference type="ARBA" id="ARBA00004123"/>
    </source>
</evidence>
<dbReference type="Gene3D" id="3.30.160.60">
    <property type="entry name" value="Classic Zinc Finger"/>
    <property type="match status" value="6"/>
</dbReference>
<dbReference type="GO" id="GO:0006357">
    <property type="term" value="P:regulation of transcription by RNA polymerase II"/>
    <property type="evidence" value="ECO:0007669"/>
    <property type="project" value="TreeGrafter"/>
</dbReference>
<evidence type="ECO:0000313" key="15">
    <source>
        <dbReference type="RefSeq" id="XP_023558304.1"/>
    </source>
</evidence>
<feature type="domain" description="C2H2-type" evidence="12">
    <location>
        <begin position="271"/>
        <end position="298"/>
    </location>
</feature>
<evidence type="ECO:0000256" key="4">
    <source>
        <dbReference type="ARBA" id="ARBA00022737"/>
    </source>
</evidence>
<dbReference type="FunFam" id="3.30.160.60:FF:000733">
    <property type="entry name" value="Zinc finger protein 236 variant"/>
    <property type="match status" value="1"/>
</dbReference>
<dbReference type="GO" id="GO:0000978">
    <property type="term" value="F:RNA polymerase II cis-regulatory region sequence-specific DNA binding"/>
    <property type="evidence" value="ECO:0007669"/>
    <property type="project" value="TreeGrafter"/>
</dbReference>
<dbReference type="PANTHER" id="PTHR24390:SF238">
    <property type="entry name" value="ZINC FINGER PROTEIN 763"/>
    <property type="match status" value="1"/>
</dbReference>
<dbReference type="PROSITE" id="PS00028">
    <property type="entry name" value="ZINC_FINGER_C2H2_1"/>
    <property type="match status" value="4"/>
</dbReference>
<dbReference type="Pfam" id="PF01352">
    <property type="entry name" value="KRAB"/>
    <property type="match status" value="1"/>
</dbReference>
<evidence type="ECO:0000259" key="13">
    <source>
        <dbReference type="PROSITE" id="PS50805"/>
    </source>
</evidence>
<keyword evidence="3" id="KW-0479">Metal-binding</keyword>
<protein>
    <submittedName>
        <fullName evidence="15">Zinc finger protein 14-like</fullName>
    </submittedName>
</protein>
<dbReference type="SUPFAM" id="SSF57667">
    <property type="entry name" value="beta-beta-alpha zinc fingers"/>
    <property type="match status" value="4"/>
</dbReference>
<dbReference type="PROSITE" id="PS50157">
    <property type="entry name" value="ZINC_FINGER_C2H2_2"/>
    <property type="match status" value="4"/>
</dbReference>
<dbReference type="FunFam" id="3.30.160.60:FF:000184">
    <property type="entry name" value="Zinc finger protein 333"/>
    <property type="match status" value="1"/>
</dbReference>
<keyword evidence="8" id="KW-0238">DNA-binding</keyword>
<dbReference type="InterPro" id="IPR036051">
    <property type="entry name" value="KRAB_dom_sf"/>
</dbReference>
<keyword evidence="4" id="KW-0677">Repeat</keyword>
<dbReference type="InterPro" id="IPR001909">
    <property type="entry name" value="KRAB"/>
</dbReference>
<dbReference type="GO" id="GO:0003700">
    <property type="term" value="F:DNA-binding transcription factor activity"/>
    <property type="evidence" value="ECO:0007669"/>
    <property type="project" value="TreeGrafter"/>
</dbReference>
<gene>
    <name evidence="15" type="primary">LOC101570492</name>
</gene>
<comment type="similarity">
    <text evidence="2">Belongs to the krueppel C2H2-type zinc-finger protein family.</text>
</comment>
<dbReference type="FunFam" id="3.30.160.60:FF:002984">
    <property type="match status" value="1"/>
</dbReference>
<keyword evidence="10" id="KW-0539">Nucleus</keyword>
<dbReference type="InterPro" id="IPR013087">
    <property type="entry name" value="Znf_C2H2_type"/>
</dbReference>
<dbReference type="SMART" id="SM00355">
    <property type="entry name" value="ZnF_C2H2"/>
    <property type="match status" value="5"/>
</dbReference>
<dbReference type="RefSeq" id="XP_023558304.1">
    <property type="nucleotide sequence ID" value="XM_023702536.1"/>
</dbReference>
<dbReference type="FunFam" id="3.30.160.60:FF:000240">
    <property type="entry name" value="Zinc finger protein 250"/>
    <property type="match status" value="1"/>
</dbReference>
<dbReference type="Proteomes" id="UP000515203">
    <property type="component" value="Unplaced"/>
</dbReference>
<evidence type="ECO:0000256" key="2">
    <source>
        <dbReference type="ARBA" id="ARBA00006991"/>
    </source>
</evidence>
<evidence type="ECO:0000259" key="12">
    <source>
        <dbReference type="PROSITE" id="PS50157"/>
    </source>
</evidence>
<dbReference type="SUPFAM" id="SSF109640">
    <property type="entry name" value="KRAB domain (Kruppel-associated box)"/>
    <property type="match status" value="1"/>
</dbReference>
<keyword evidence="7" id="KW-0805">Transcription regulation</keyword>
<evidence type="ECO:0000256" key="10">
    <source>
        <dbReference type="ARBA" id="ARBA00023242"/>
    </source>
</evidence>
<reference evidence="15" key="1">
    <citation type="submission" date="2025-08" db="UniProtKB">
        <authorList>
            <consortium name="RefSeq"/>
        </authorList>
    </citation>
    <scope>IDENTIFICATION</scope>
</reference>
<dbReference type="InterPro" id="IPR036236">
    <property type="entry name" value="Znf_C2H2_sf"/>
</dbReference>
<evidence type="ECO:0000256" key="7">
    <source>
        <dbReference type="ARBA" id="ARBA00023015"/>
    </source>
</evidence>
<feature type="domain" description="C2H2-type" evidence="12">
    <location>
        <begin position="215"/>
        <end position="242"/>
    </location>
</feature>
<dbReference type="SMART" id="SM00349">
    <property type="entry name" value="KRAB"/>
    <property type="match status" value="1"/>
</dbReference>
<sequence>MDNDSGTPGSHAMEEMTFEDVAVNFTMEEWALLDPSQKKLYRDVMRETFRNMAAVGRAQDNQEVEEDKNDWRNRRKEELEKGYPLNMPTIAHTGMKTYKFFELEDKLYKCNEHGRTCNDFHTFQKDASTKTGEKSYKYDQCEKSYPDLSERTQIREKTFAYKENLKTSSTANNVKIHERIHTGEKPYVCKYCEKAFSTQGYCKKHERLHTGEKLFVCKYCGKAFCRHRDCKRHERTHTGEKPYVCKHCGKAFSTQGYCKTHERIHTGEKPYVCKHCGKAFSTQGYCKQHERFHTGGIPYVCKQCGKAFCTHRDLQGGICALLHVECCVSIPDDKMQVQALQHMDVEMSAIQALRQDTLTQLDPPGAN</sequence>
<feature type="domain" description="C2H2-type" evidence="12">
    <location>
        <begin position="187"/>
        <end position="214"/>
    </location>
</feature>
<evidence type="ECO:0000313" key="14">
    <source>
        <dbReference type="Proteomes" id="UP000515203"/>
    </source>
</evidence>
<comment type="subcellular location">
    <subcellularLocation>
        <location evidence="1">Nucleus</location>
    </subcellularLocation>
</comment>
<dbReference type="Gene3D" id="6.10.140.140">
    <property type="match status" value="1"/>
</dbReference>
<keyword evidence="5 11" id="KW-0863">Zinc-finger</keyword>
<dbReference type="GO" id="GO:0005634">
    <property type="term" value="C:nucleus"/>
    <property type="evidence" value="ECO:0007669"/>
    <property type="project" value="UniProtKB-SubCell"/>
</dbReference>
<keyword evidence="9" id="KW-0804">Transcription</keyword>
<dbReference type="GO" id="GO:0008270">
    <property type="term" value="F:zinc ion binding"/>
    <property type="evidence" value="ECO:0007669"/>
    <property type="project" value="UniProtKB-KW"/>
</dbReference>
<evidence type="ECO:0000256" key="6">
    <source>
        <dbReference type="ARBA" id="ARBA00022833"/>
    </source>
</evidence>
<feature type="domain" description="KRAB" evidence="13">
    <location>
        <begin position="16"/>
        <end position="83"/>
    </location>
</feature>
<dbReference type="PANTHER" id="PTHR24390">
    <property type="entry name" value="ZINC FINGER PROTEIN"/>
    <property type="match status" value="1"/>
</dbReference>
<dbReference type="AlphaFoldDB" id="A0A6P6DDW4"/>
<evidence type="ECO:0000256" key="8">
    <source>
        <dbReference type="ARBA" id="ARBA00023125"/>
    </source>
</evidence>